<dbReference type="SMART" id="SM00343">
    <property type="entry name" value="ZnF_C2HC"/>
    <property type="match status" value="1"/>
</dbReference>
<dbReference type="Proteomes" id="UP001235939">
    <property type="component" value="Chromosome 22"/>
</dbReference>
<keyword evidence="10" id="KW-0067">ATP-binding</keyword>
<organism evidence="21 22">
    <name type="scientific">Cordylochernes scorpioides</name>
    <dbReference type="NCBI Taxonomy" id="51811"/>
    <lineage>
        <taxon>Eukaryota</taxon>
        <taxon>Metazoa</taxon>
        <taxon>Ecdysozoa</taxon>
        <taxon>Arthropoda</taxon>
        <taxon>Chelicerata</taxon>
        <taxon>Arachnida</taxon>
        <taxon>Pseudoscorpiones</taxon>
        <taxon>Cheliferoidea</taxon>
        <taxon>Chernetidae</taxon>
        <taxon>Cordylochernes</taxon>
    </lineage>
</organism>
<keyword evidence="16" id="KW-0233">DNA recombination</keyword>
<keyword evidence="11" id="KW-0460">Magnesium</keyword>
<feature type="non-terminal residue" evidence="21">
    <location>
        <position position="1631"/>
    </location>
</feature>
<feature type="domain" description="CCHC-type" evidence="19">
    <location>
        <begin position="219"/>
        <end position="235"/>
    </location>
</feature>
<proteinExistence type="predicted"/>
<dbReference type="PANTHER" id="PTHR42648">
    <property type="entry name" value="TRANSPOSASE, PUTATIVE-RELATED"/>
    <property type="match status" value="1"/>
</dbReference>
<evidence type="ECO:0000256" key="18">
    <source>
        <dbReference type="PROSITE-ProRule" id="PRU00047"/>
    </source>
</evidence>
<evidence type="ECO:0000256" key="10">
    <source>
        <dbReference type="ARBA" id="ARBA00022840"/>
    </source>
</evidence>
<keyword evidence="17" id="KW-0511">Multifunctional enzyme</keyword>
<keyword evidence="13" id="KW-0695">RNA-directed DNA polymerase</keyword>
<evidence type="ECO:0000256" key="16">
    <source>
        <dbReference type="ARBA" id="ARBA00023172"/>
    </source>
</evidence>
<dbReference type="PROSITE" id="PS50994">
    <property type="entry name" value="INTEGRASE"/>
    <property type="match status" value="2"/>
</dbReference>
<dbReference type="InterPro" id="IPR036875">
    <property type="entry name" value="Znf_CCHC_sf"/>
</dbReference>
<dbReference type="InterPro" id="IPR057670">
    <property type="entry name" value="SH3_retrovirus"/>
</dbReference>
<evidence type="ECO:0000256" key="12">
    <source>
        <dbReference type="ARBA" id="ARBA00022908"/>
    </source>
</evidence>
<name>A0ABY6LNN2_9ARAC</name>
<gene>
    <name evidence="21" type="ORF">LAZ67_22000965</name>
</gene>
<feature type="domain" description="Integrase catalytic" evidence="20">
    <location>
        <begin position="1069"/>
        <end position="1229"/>
    </location>
</feature>
<keyword evidence="3" id="KW-0645">Protease</keyword>
<evidence type="ECO:0000313" key="22">
    <source>
        <dbReference type="Proteomes" id="UP001235939"/>
    </source>
</evidence>
<dbReference type="Pfam" id="PF00665">
    <property type="entry name" value="rve"/>
    <property type="match status" value="1"/>
</dbReference>
<evidence type="ECO:0000256" key="15">
    <source>
        <dbReference type="ARBA" id="ARBA00023113"/>
    </source>
</evidence>
<dbReference type="InterPro" id="IPR013103">
    <property type="entry name" value="RVT_2"/>
</dbReference>
<accession>A0ABY6LNN2</accession>
<protein>
    <recommendedName>
        <fullName evidence="23">Retrovirus-related Pol polyprotein from transposon TNT 1-94</fullName>
    </recommendedName>
</protein>
<evidence type="ECO:0000256" key="1">
    <source>
        <dbReference type="ARBA" id="ARBA00002180"/>
    </source>
</evidence>
<dbReference type="Pfam" id="PF07727">
    <property type="entry name" value="RVT_2"/>
    <property type="match status" value="1"/>
</dbReference>
<evidence type="ECO:0000259" key="19">
    <source>
        <dbReference type="PROSITE" id="PS50158"/>
    </source>
</evidence>
<evidence type="ECO:0000256" key="13">
    <source>
        <dbReference type="ARBA" id="ARBA00022918"/>
    </source>
</evidence>
<keyword evidence="4" id="KW-0540">Nuclease</keyword>
<dbReference type="CDD" id="cd09272">
    <property type="entry name" value="RNase_HI_RT_Ty1"/>
    <property type="match status" value="1"/>
</dbReference>
<evidence type="ECO:0000256" key="17">
    <source>
        <dbReference type="ARBA" id="ARBA00023268"/>
    </source>
</evidence>
<dbReference type="PANTHER" id="PTHR42648:SF11">
    <property type="entry name" value="TRANSPOSON TY4-P GAG-POL POLYPROTEIN"/>
    <property type="match status" value="1"/>
</dbReference>
<feature type="domain" description="Integrase catalytic" evidence="20">
    <location>
        <begin position="419"/>
        <end position="514"/>
    </location>
</feature>
<keyword evidence="22" id="KW-1185">Reference proteome</keyword>
<keyword evidence="14" id="KW-0239">DNA-directed DNA polymerase</keyword>
<dbReference type="SUPFAM" id="SSF53098">
    <property type="entry name" value="Ribonuclease H-like"/>
    <property type="match status" value="2"/>
</dbReference>
<evidence type="ECO:0000256" key="5">
    <source>
        <dbReference type="ARBA" id="ARBA00022723"/>
    </source>
</evidence>
<keyword evidence="9" id="KW-0378">Hydrolase</keyword>
<dbReference type="InterPro" id="IPR001584">
    <property type="entry name" value="Integrase_cat-core"/>
</dbReference>
<keyword evidence="2" id="KW-1188">Viral release from host cell</keyword>
<keyword evidence="12" id="KW-0229">DNA integration</keyword>
<keyword evidence="18" id="KW-0862">Zinc</keyword>
<evidence type="ECO:0000256" key="6">
    <source>
        <dbReference type="ARBA" id="ARBA00022741"/>
    </source>
</evidence>
<evidence type="ECO:0000256" key="8">
    <source>
        <dbReference type="ARBA" id="ARBA00022759"/>
    </source>
</evidence>
<dbReference type="SUPFAM" id="SSF56672">
    <property type="entry name" value="DNA/RNA polymerases"/>
    <property type="match status" value="1"/>
</dbReference>
<dbReference type="Pfam" id="PF22936">
    <property type="entry name" value="Pol_BBD"/>
    <property type="match status" value="1"/>
</dbReference>
<evidence type="ECO:0008006" key="23">
    <source>
        <dbReference type="Google" id="ProtNLM"/>
    </source>
</evidence>
<evidence type="ECO:0000256" key="11">
    <source>
        <dbReference type="ARBA" id="ARBA00022842"/>
    </source>
</evidence>
<evidence type="ECO:0000256" key="7">
    <source>
        <dbReference type="ARBA" id="ARBA00022750"/>
    </source>
</evidence>
<keyword evidence="14" id="KW-0548">Nucleotidyltransferase</keyword>
<dbReference type="InterPro" id="IPR012337">
    <property type="entry name" value="RNaseH-like_sf"/>
</dbReference>
<reference evidence="21 22" key="1">
    <citation type="submission" date="2022-03" db="EMBL/GenBank/DDBJ databases">
        <title>A chromosomal length assembly of Cordylochernes scorpioides.</title>
        <authorList>
            <person name="Zeh D."/>
            <person name="Zeh J."/>
        </authorList>
    </citation>
    <scope>NUCLEOTIDE SEQUENCE [LARGE SCALE GENOMIC DNA]</scope>
    <source>
        <strain evidence="21">IN4F17</strain>
        <tissue evidence="21">Whole Body</tissue>
    </source>
</reference>
<dbReference type="SUPFAM" id="SSF57756">
    <property type="entry name" value="Retrovirus zinc finger-like domains"/>
    <property type="match status" value="1"/>
</dbReference>
<evidence type="ECO:0000259" key="20">
    <source>
        <dbReference type="PROSITE" id="PS50994"/>
    </source>
</evidence>
<dbReference type="EMBL" id="CP092884">
    <property type="protein sequence ID" value="UYV82814.1"/>
    <property type="molecule type" value="Genomic_DNA"/>
</dbReference>
<sequence length="1631" mass="188908">MASSSQALALNVEKLTGSNYRSWKFNMKMLLIERGLWECVINGETIDADEDQRKYEKTKIKQKKALATIALSISTEQQIHVIDCKTASEAWTTLEQIFEPKSRARILQLKKQFVNIKFIEEENMINYLSRLKTCSDNLREAGCEVKDEDLAYSMLAGLPDSYDVIILNFGNMTDDEFTSSKVRQVLLTEHERRTTRKEDLSKEVLQVNQHQNSSTDSRRKCYRCRKIGHIATNCRGMRQTTTRNHDNQYFQRKVNKSDNFLAALNLTSDEDSWLLDSGATNHVCRNKDWFVDLREVSSDPIMTASGTTEAKGYGHIFLQTSIHNECIEIKLNNVLYVPNVRRNLLSVSKIEENGNRVTFRNMVARVFNPENRIIAEATNVNGLYIVKGKTLNSSKTAFNSERDHFQNNSLRTWHQRLCHIDSNAIEKMAREFQDKLQKLGIKHERTNVYSPQMNGVAERVNRTLLDMARACLHSANLPQRFWAEAVNTAAYIKNKCYNSALKDKVPDGLWLERNPSVRHLKAFGCLAYSHIPRERRRKLDNRACRCILVGYSTQTRGYRLWCPESQKVIETKHVRFDESKIGLEWTKIDEETEPERYNHVWLEPETNYDNGLENELPSNLDSVGMLPSRKVLKRQSNLPKPCIGEKQWKMSLEVLQERGTWELSTLPPGKKPISSRWVYKVKTNESGNVERFKARLVARGFSQKQGIDFQETYAPVINLAVIRVLITLSLNMKWYNRHLDVDNAYLYGDLEWRLYLANCTRPDLMFSVTRLAQFASNPGRRHWQAAKHMTTELPQIQKFNCDNFHLWKFQMKIILEAKDLSITDGSEVKPEIENVAKFSEWKKKDAKSKMLITTALEFKYLQQIVNCQTSAEMWKKLSTIYELKSETNKYLLQQRFFEYKMNPNDNIASHISKVETQAQQMKDLEIQQLPTNNSSINNPLKIKRRTHTVDIERRKDIGGKNAIKERKNKKDNSQVLQPEMIAVLFQLRQVPSSLKQRIPGLQILEQRSHDFQKRMVLYVRRNTRRCSSCVPWRWKDDLCKREKPDSLLCEACIYGKQNRKVFHASTSPNSTYPGELIYSDVCGPMSKRSPGGSLYFVSFKDDFSRFRVAYFIRHKSDVLEKFKEFVKRVRTETGNKIKRFRTDNGTEFLNKNFSDYLKSLGIVHELTAPYTPEHNGMDIVESARCLLHGRKMPLQLWAEAVNTAVYLLNRCTTKVLGNSTPYEIWYKRNPSILHLKTFGCNAYVHIPKDNRKKLDKKSIRTFFVGYTETNKNYRMWDPIARKIIISRDVIFTEANTSENIQDNQQEQVTIYSEESVDSTNTSSKPEESCRYPLRNRIREKEQLSTNCTRAISYACYVHDQEPLNYEDAILQSVPSDPYSKITKEMCPKDNKEIEEMNKIPYRQTIGSLMYLMTGTRPDIAYTVSRVSQFMNNPGSSHWTAVKKIFGYLKATKNIGICFGGSSCTTSLIGFSDADFAGDLDTRKSTTGYVFMLNNGPISWCSQKQNCVSLSTTESEYISASKATKEAIWLRQLLRELHQEQVKPTTIFCGNQSSIRLVHNPEYHKRTKHIDISYHFIRDQFQKHAIDLLYVCSNDQAADIYTKALPPEKYRRLRSQLGLFETTKCSSGGSVG</sequence>
<evidence type="ECO:0000256" key="14">
    <source>
        <dbReference type="ARBA" id="ARBA00022932"/>
    </source>
</evidence>
<keyword evidence="7" id="KW-0064">Aspartyl protease</keyword>
<keyword evidence="14" id="KW-0808">Transferase</keyword>
<keyword evidence="18" id="KW-0863">Zinc-finger</keyword>
<evidence type="ECO:0000256" key="9">
    <source>
        <dbReference type="ARBA" id="ARBA00022801"/>
    </source>
</evidence>
<comment type="function">
    <text evidence="1">The aspartyl protease (PR) mediates the proteolytic cleavages of the Gag and Gag-Pol polyproteins after assembly of the VLP.</text>
</comment>
<evidence type="ECO:0000313" key="21">
    <source>
        <dbReference type="EMBL" id="UYV82814.1"/>
    </source>
</evidence>
<dbReference type="Gene3D" id="4.10.60.10">
    <property type="entry name" value="Zinc finger, CCHC-type"/>
    <property type="match status" value="1"/>
</dbReference>
<keyword evidence="5" id="KW-0479">Metal-binding</keyword>
<dbReference type="InterPro" id="IPR054722">
    <property type="entry name" value="PolX-like_BBD"/>
</dbReference>
<keyword evidence="15" id="KW-0917">Virion maturation</keyword>
<dbReference type="InterPro" id="IPR001878">
    <property type="entry name" value="Znf_CCHC"/>
</dbReference>
<evidence type="ECO:0000256" key="3">
    <source>
        <dbReference type="ARBA" id="ARBA00022670"/>
    </source>
</evidence>
<dbReference type="Gene3D" id="3.30.420.10">
    <property type="entry name" value="Ribonuclease H-like superfamily/Ribonuclease H"/>
    <property type="match status" value="2"/>
</dbReference>
<evidence type="ECO:0000256" key="2">
    <source>
        <dbReference type="ARBA" id="ARBA00022612"/>
    </source>
</evidence>
<dbReference type="InterPro" id="IPR039537">
    <property type="entry name" value="Retrotran_Ty1/copia-like"/>
</dbReference>
<dbReference type="InterPro" id="IPR036397">
    <property type="entry name" value="RNaseH_sf"/>
</dbReference>
<dbReference type="PROSITE" id="PS50158">
    <property type="entry name" value="ZF_CCHC"/>
    <property type="match status" value="1"/>
</dbReference>
<dbReference type="InterPro" id="IPR043502">
    <property type="entry name" value="DNA/RNA_pol_sf"/>
</dbReference>
<keyword evidence="8" id="KW-0255">Endonuclease</keyword>
<evidence type="ECO:0000256" key="4">
    <source>
        <dbReference type="ARBA" id="ARBA00022722"/>
    </source>
</evidence>
<dbReference type="Pfam" id="PF25597">
    <property type="entry name" value="SH3_retrovirus"/>
    <property type="match status" value="2"/>
</dbReference>
<keyword evidence="6" id="KW-0547">Nucleotide-binding</keyword>
<dbReference type="Pfam" id="PF14223">
    <property type="entry name" value="Retrotran_gag_2"/>
    <property type="match status" value="2"/>
</dbReference>